<protein>
    <submittedName>
        <fullName evidence="1">Uncharacterized protein</fullName>
    </submittedName>
</protein>
<proteinExistence type="predicted"/>
<evidence type="ECO:0000313" key="1">
    <source>
        <dbReference type="EMBL" id="MBD2150630.1"/>
    </source>
</evidence>
<dbReference type="Proteomes" id="UP000631421">
    <property type="component" value="Unassembled WGS sequence"/>
</dbReference>
<dbReference type="RefSeq" id="WP_190350994.1">
    <property type="nucleotide sequence ID" value="NZ_JACJPY010000030.1"/>
</dbReference>
<dbReference type="AlphaFoldDB" id="A0A926USU7"/>
<keyword evidence="2" id="KW-1185">Reference proteome</keyword>
<reference evidence="1" key="1">
    <citation type="journal article" date="2015" name="ISME J.">
        <title>Draft Genome Sequence of Streptomyces incarnatus NRRL8089, which Produces the Nucleoside Antibiotic Sinefungin.</title>
        <authorList>
            <person name="Oshima K."/>
            <person name="Hattori M."/>
            <person name="Shimizu H."/>
            <person name="Fukuda K."/>
            <person name="Nemoto M."/>
            <person name="Inagaki K."/>
            <person name="Tamura T."/>
        </authorList>
    </citation>
    <scope>NUCLEOTIDE SEQUENCE</scope>
    <source>
        <strain evidence="1">FACHB-1277</strain>
    </source>
</reference>
<gene>
    <name evidence="1" type="ORF">H6F44_10935</name>
</gene>
<evidence type="ECO:0000313" key="2">
    <source>
        <dbReference type="Proteomes" id="UP000631421"/>
    </source>
</evidence>
<comment type="caution">
    <text evidence="1">The sequence shown here is derived from an EMBL/GenBank/DDBJ whole genome shotgun (WGS) entry which is preliminary data.</text>
</comment>
<sequence length="57" mass="6507">MLPRFCGESVDILGDRYLIEIRGVGYSTKFSSFGDHSCATPKMKCYWSLQSKQDVRV</sequence>
<organism evidence="1 2">
    <name type="scientific">Pseudanabaena cinerea FACHB-1277</name>
    <dbReference type="NCBI Taxonomy" id="2949581"/>
    <lineage>
        <taxon>Bacteria</taxon>
        <taxon>Bacillati</taxon>
        <taxon>Cyanobacteriota</taxon>
        <taxon>Cyanophyceae</taxon>
        <taxon>Pseudanabaenales</taxon>
        <taxon>Pseudanabaenaceae</taxon>
        <taxon>Pseudanabaena</taxon>
        <taxon>Pseudanabaena cinerea</taxon>
    </lineage>
</organism>
<reference evidence="1" key="2">
    <citation type="submission" date="2020-08" db="EMBL/GenBank/DDBJ databases">
        <authorList>
            <person name="Chen M."/>
            <person name="Teng W."/>
            <person name="Zhao L."/>
            <person name="Hu C."/>
            <person name="Zhou Y."/>
            <person name="Han B."/>
            <person name="Song L."/>
            <person name="Shu W."/>
        </authorList>
    </citation>
    <scope>NUCLEOTIDE SEQUENCE</scope>
    <source>
        <strain evidence="1">FACHB-1277</strain>
    </source>
</reference>
<dbReference type="EMBL" id="JACJPY010000030">
    <property type="protein sequence ID" value="MBD2150630.1"/>
    <property type="molecule type" value="Genomic_DNA"/>
</dbReference>
<name>A0A926USU7_9CYAN</name>
<accession>A0A926USU7</accession>